<keyword evidence="1" id="KW-0472">Membrane</keyword>
<reference evidence="2 3" key="1">
    <citation type="journal article" date="2016" name="Nat. Commun.">
        <title>Thousands of microbial genomes shed light on interconnected biogeochemical processes in an aquifer system.</title>
        <authorList>
            <person name="Anantharaman K."/>
            <person name="Brown C.T."/>
            <person name="Hug L.A."/>
            <person name="Sharon I."/>
            <person name="Castelle C.J."/>
            <person name="Probst A.J."/>
            <person name="Thomas B.C."/>
            <person name="Singh A."/>
            <person name="Wilkins M.J."/>
            <person name="Karaoz U."/>
            <person name="Brodie E.L."/>
            <person name="Williams K.H."/>
            <person name="Hubbard S.S."/>
            <person name="Banfield J.F."/>
        </authorList>
    </citation>
    <scope>NUCLEOTIDE SEQUENCE [LARGE SCALE GENOMIC DNA]</scope>
</reference>
<feature type="transmembrane region" description="Helical" evidence="1">
    <location>
        <begin position="113"/>
        <end position="131"/>
    </location>
</feature>
<evidence type="ECO:0000256" key="1">
    <source>
        <dbReference type="SAM" id="Phobius"/>
    </source>
</evidence>
<comment type="caution">
    <text evidence="2">The sequence shown here is derived from an EMBL/GenBank/DDBJ whole genome shotgun (WGS) entry which is preliminary data.</text>
</comment>
<evidence type="ECO:0000313" key="3">
    <source>
        <dbReference type="Proteomes" id="UP000177396"/>
    </source>
</evidence>
<gene>
    <name evidence="2" type="ORF">A2153_03735</name>
</gene>
<keyword evidence="1" id="KW-0812">Transmembrane</keyword>
<proteinExistence type="predicted"/>
<sequence>MKPLIFGLLSSIAILSVFFLTMSLLTGSLEASFEQFNALKYYMIPLSIGFGIQVGLYTNLHQIIKKSGSSHLMTANTATSTIAMIACCAHHATDFLPLIGLTFLTYFLVQYQTYLLIFAILSNLAGIIYLLRETRHMLKSKN</sequence>
<organism evidence="2 3">
    <name type="scientific">Candidatus Gottesmanbacteria bacterium RBG_16_38_7b</name>
    <dbReference type="NCBI Taxonomy" id="1798372"/>
    <lineage>
        <taxon>Bacteria</taxon>
        <taxon>Candidatus Gottesmaniibacteriota</taxon>
    </lineage>
</organism>
<dbReference type="EMBL" id="MFJB01000055">
    <property type="protein sequence ID" value="OGF99643.1"/>
    <property type="molecule type" value="Genomic_DNA"/>
</dbReference>
<keyword evidence="1" id="KW-1133">Transmembrane helix</keyword>
<feature type="transmembrane region" description="Helical" evidence="1">
    <location>
        <begin position="41"/>
        <end position="60"/>
    </location>
</feature>
<dbReference type="AlphaFoldDB" id="A0A1F5YHS7"/>
<accession>A0A1F5YHS7</accession>
<name>A0A1F5YHS7_9BACT</name>
<evidence type="ECO:0000313" key="2">
    <source>
        <dbReference type="EMBL" id="OGF99643.1"/>
    </source>
</evidence>
<protein>
    <submittedName>
        <fullName evidence="2">Uncharacterized protein</fullName>
    </submittedName>
</protein>
<dbReference type="Proteomes" id="UP000177396">
    <property type="component" value="Unassembled WGS sequence"/>
</dbReference>
<feature type="transmembrane region" description="Helical" evidence="1">
    <location>
        <begin position="72"/>
        <end position="93"/>
    </location>
</feature>